<proteinExistence type="predicted"/>
<comment type="caution">
    <text evidence="1">The sequence shown here is derived from an EMBL/GenBank/DDBJ whole genome shotgun (WGS) entry which is preliminary data.</text>
</comment>
<name>A0A4Y2AUR8_ARAVE</name>
<dbReference type="Proteomes" id="UP000499080">
    <property type="component" value="Unassembled WGS sequence"/>
</dbReference>
<keyword evidence="2" id="KW-1185">Reference proteome</keyword>
<reference evidence="1 2" key="1">
    <citation type="journal article" date="2019" name="Sci. Rep.">
        <title>Orb-weaving spider Araneus ventricosus genome elucidates the spidroin gene catalogue.</title>
        <authorList>
            <person name="Kono N."/>
            <person name="Nakamura H."/>
            <person name="Ohtoshi R."/>
            <person name="Moran D.A.P."/>
            <person name="Shinohara A."/>
            <person name="Yoshida Y."/>
            <person name="Fujiwara M."/>
            <person name="Mori M."/>
            <person name="Tomita M."/>
            <person name="Arakawa K."/>
        </authorList>
    </citation>
    <scope>NUCLEOTIDE SEQUENCE [LARGE SCALE GENOMIC DNA]</scope>
</reference>
<dbReference type="AlphaFoldDB" id="A0A4Y2AUR8"/>
<evidence type="ECO:0000313" key="1">
    <source>
        <dbReference type="EMBL" id="GBL82925.1"/>
    </source>
</evidence>
<dbReference type="EMBL" id="BGPR01000030">
    <property type="protein sequence ID" value="GBL82925.1"/>
    <property type="molecule type" value="Genomic_DNA"/>
</dbReference>
<evidence type="ECO:0000313" key="2">
    <source>
        <dbReference type="Proteomes" id="UP000499080"/>
    </source>
</evidence>
<gene>
    <name evidence="1" type="ORF">AVEN_106431_1</name>
</gene>
<organism evidence="1 2">
    <name type="scientific">Araneus ventricosus</name>
    <name type="common">Orbweaver spider</name>
    <name type="synonym">Epeira ventricosa</name>
    <dbReference type="NCBI Taxonomy" id="182803"/>
    <lineage>
        <taxon>Eukaryota</taxon>
        <taxon>Metazoa</taxon>
        <taxon>Ecdysozoa</taxon>
        <taxon>Arthropoda</taxon>
        <taxon>Chelicerata</taxon>
        <taxon>Arachnida</taxon>
        <taxon>Araneae</taxon>
        <taxon>Araneomorphae</taxon>
        <taxon>Entelegynae</taxon>
        <taxon>Araneoidea</taxon>
        <taxon>Araneidae</taxon>
        <taxon>Araneus</taxon>
    </lineage>
</organism>
<sequence>MEDNDPGFGDKFGDKINALENARIMAYLYYEPSFGDLSRAFHVTSRPIGKAINTELLRRETISFVFHPQCKLVSGIESAIIIMLVRLLSRTPTEQFS</sequence>
<protein>
    <submittedName>
        <fullName evidence="1">Uncharacterized protein</fullName>
    </submittedName>
</protein>
<accession>A0A4Y2AUR8</accession>